<gene>
    <name evidence="3" type="ORF">MAE02_46030</name>
</gene>
<dbReference type="SUPFAM" id="SSF55920">
    <property type="entry name" value="Creatinase/aminopeptidase"/>
    <property type="match status" value="1"/>
</dbReference>
<name>A0A512BYI9_9HYPH</name>
<dbReference type="InterPro" id="IPR036005">
    <property type="entry name" value="Creatinase/aminopeptidase-like"/>
</dbReference>
<keyword evidence="3" id="KW-0031">Aminopeptidase</keyword>
<dbReference type="EMBL" id="BJYU01000081">
    <property type="protein sequence ID" value="GEO16907.1"/>
    <property type="molecule type" value="Genomic_DNA"/>
</dbReference>
<feature type="domain" description="Creatinase N-terminal" evidence="2">
    <location>
        <begin position="13"/>
        <end position="149"/>
    </location>
</feature>
<dbReference type="PANTHER" id="PTHR46112">
    <property type="entry name" value="AMINOPEPTIDASE"/>
    <property type="match status" value="1"/>
</dbReference>
<keyword evidence="3" id="KW-0645">Protease</keyword>
<feature type="domain" description="Peptidase M24" evidence="1">
    <location>
        <begin position="157"/>
        <end position="364"/>
    </location>
</feature>
<dbReference type="Gene3D" id="3.90.230.10">
    <property type="entry name" value="Creatinase/methionine aminopeptidase superfamily"/>
    <property type="match status" value="1"/>
</dbReference>
<proteinExistence type="predicted"/>
<dbReference type="PANTHER" id="PTHR46112:SF2">
    <property type="entry name" value="XAA-PRO AMINOPEPTIDASE P-RELATED"/>
    <property type="match status" value="1"/>
</dbReference>
<dbReference type="SUPFAM" id="SSF53092">
    <property type="entry name" value="Creatinase/prolidase N-terminal domain"/>
    <property type="match status" value="1"/>
</dbReference>
<dbReference type="GO" id="GO:0004177">
    <property type="term" value="F:aminopeptidase activity"/>
    <property type="evidence" value="ECO:0007669"/>
    <property type="project" value="UniProtKB-KW"/>
</dbReference>
<evidence type="ECO:0000259" key="2">
    <source>
        <dbReference type="Pfam" id="PF01321"/>
    </source>
</evidence>
<protein>
    <submittedName>
        <fullName evidence="3">Xaa-Pro aminopeptidase</fullName>
    </submittedName>
</protein>
<dbReference type="AlphaFoldDB" id="A0A512BYI9"/>
<evidence type="ECO:0000313" key="4">
    <source>
        <dbReference type="Proteomes" id="UP000321085"/>
    </source>
</evidence>
<dbReference type="InterPro" id="IPR029149">
    <property type="entry name" value="Creatin/AminoP/Spt16_N"/>
</dbReference>
<dbReference type="RefSeq" id="WP_114188581.1">
    <property type="nucleotide sequence ID" value="NZ_BJYU01000081.1"/>
</dbReference>
<evidence type="ECO:0000259" key="1">
    <source>
        <dbReference type="Pfam" id="PF00557"/>
    </source>
</evidence>
<dbReference type="Pfam" id="PF00557">
    <property type="entry name" value="Peptidase_M24"/>
    <property type="match status" value="1"/>
</dbReference>
<evidence type="ECO:0000313" key="3">
    <source>
        <dbReference type="EMBL" id="GEO16907.1"/>
    </source>
</evidence>
<dbReference type="Proteomes" id="UP000321085">
    <property type="component" value="Unassembled WGS sequence"/>
</dbReference>
<comment type="caution">
    <text evidence="3">The sequence shown here is derived from an EMBL/GenBank/DDBJ whole genome shotgun (WGS) entry which is preliminary data.</text>
</comment>
<dbReference type="Gene3D" id="3.40.350.10">
    <property type="entry name" value="Creatinase/prolidase N-terminal domain"/>
    <property type="match status" value="1"/>
</dbReference>
<dbReference type="InterPro" id="IPR000994">
    <property type="entry name" value="Pept_M24"/>
</dbReference>
<sequence length="385" mass="42795">MFITREEYETRNDLLRQKMREEGLDALIVFSDEYRSGHGTYLTGYKPINVIEESPQVVIYVEDRPPTVFLGRLNLYAAQDVIWSKDVRPYHRAVEFIPEIFRPLKDRIAKVGLIGDNLLPMNLFALFKEALPKATFSSVDRLLIALRQIKTPAEIALMERAADINDIVLKEVVNKIQVGMTEMQVAGLVEGPARDLNADIGSATVVMSGLNTNYAAWRPTDRKIERGDFVLVDFNPAVGHYCNDGGITVLMPGASSEQVDALTAGHRIIKEIVPLLKPHTSARTVHDLMLERLEPLGYGPNFSPYVKGLRGVGHGVGVDVVEMPNLSSESDFQLLPGMTLAVKLDLHAMKAGGYRIEVVVLFTEDGVRPLNKMVLAEADDFAILR</sequence>
<dbReference type="InterPro" id="IPR050659">
    <property type="entry name" value="Peptidase_M24B"/>
</dbReference>
<dbReference type="Pfam" id="PF01321">
    <property type="entry name" value="Creatinase_N"/>
    <property type="match status" value="1"/>
</dbReference>
<keyword evidence="3" id="KW-0378">Hydrolase</keyword>
<keyword evidence="4" id="KW-1185">Reference proteome</keyword>
<reference evidence="3 4" key="1">
    <citation type="submission" date="2019-07" db="EMBL/GenBank/DDBJ databases">
        <title>Whole genome shotgun sequence of Microvirga aerophila NBRC 106136.</title>
        <authorList>
            <person name="Hosoyama A."/>
            <person name="Uohara A."/>
            <person name="Ohji S."/>
            <person name="Ichikawa N."/>
        </authorList>
    </citation>
    <scope>NUCLEOTIDE SEQUENCE [LARGE SCALE GENOMIC DNA]</scope>
    <source>
        <strain evidence="3 4">NBRC 106136</strain>
    </source>
</reference>
<dbReference type="InterPro" id="IPR000587">
    <property type="entry name" value="Creatinase_N"/>
</dbReference>
<accession>A0A512BYI9</accession>
<dbReference type="OrthoDB" id="9761809at2"/>
<organism evidence="3 4">
    <name type="scientific">Microvirga aerophila</name>
    <dbReference type="NCBI Taxonomy" id="670291"/>
    <lineage>
        <taxon>Bacteria</taxon>
        <taxon>Pseudomonadati</taxon>
        <taxon>Pseudomonadota</taxon>
        <taxon>Alphaproteobacteria</taxon>
        <taxon>Hyphomicrobiales</taxon>
        <taxon>Methylobacteriaceae</taxon>
        <taxon>Microvirga</taxon>
    </lineage>
</organism>